<dbReference type="Proteomes" id="UP000002195">
    <property type="component" value="Unassembled WGS sequence"/>
</dbReference>
<name>Q54TT0_DICDI</name>
<sequence length="389" mass="45747">MFERLEYSLINKSIFNFTISILNNSKLIPIEINLNNFSLFNLSSQYSLVKSYAKFIKISHKEVFGNPFKFNPAQFYNYQIYSVNEYHYKEFPVIREFNEIEILDLKGELSIADFNYFNNSKDLKKLIIKTTNSIANQFHNELIHELQNQKGIEIELHLQNGIQISAFNPFSIIQQSFVSLPFLSKEWYLLYGSKSKKINLQIPEWFGKNGKGNQENNQIKGLENVLSWIKKSSNNNNNFKIDWSNVNSIHFEFLFSKCSKYLKIEFLVKLFQLFTINNLNEIIISFPFIKEDPKVSIEIIINTISNFIPFSNVSTILIDLDCLAGYCNFGYIPIEDWELYNFTQVEGYNNNFLKFIKIEPFTPLNNIIPKTQSSNSFFSFFFKNKVYKL</sequence>
<organism evidence="1 2">
    <name type="scientific">Dictyostelium discoideum</name>
    <name type="common">Social amoeba</name>
    <dbReference type="NCBI Taxonomy" id="44689"/>
    <lineage>
        <taxon>Eukaryota</taxon>
        <taxon>Amoebozoa</taxon>
        <taxon>Evosea</taxon>
        <taxon>Eumycetozoa</taxon>
        <taxon>Dictyostelia</taxon>
        <taxon>Dictyosteliales</taxon>
        <taxon>Dictyosteliaceae</taxon>
        <taxon>Dictyostelium</taxon>
    </lineage>
</organism>
<comment type="caution">
    <text evidence="1">The sequence shown here is derived from an EMBL/GenBank/DDBJ whole genome shotgun (WGS) entry which is preliminary data.</text>
</comment>
<reference evidence="1 2" key="1">
    <citation type="journal article" date="2005" name="Nature">
        <title>The genome of the social amoeba Dictyostelium discoideum.</title>
        <authorList>
            <consortium name="The Dictyostelium discoideum Sequencing Consortium"/>
            <person name="Eichinger L."/>
            <person name="Pachebat J.A."/>
            <person name="Glockner G."/>
            <person name="Rajandream M.A."/>
            <person name="Sucgang R."/>
            <person name="Berriman M."/>
            <person name="Song J."/>
            <person name="Olsen R."/>
            <person name="Szafranski K."/>
            <person name="Xu Q."/>
            <person name="Tunggal B."/>
            <person name="Kummerfeld S."/>
            <person name="Madera M."/>
            <person name="Konfortov B.A."/>
            <person name="Rivero F."/>
            <person name="Bankier A.T."/>
            <person name="Lehmann R."/>
            <person name="Hamlin N."/>
            <person name="Davies R."/>
            <person name="Gaudet P."/>
            <person name="Fey P."/>
            <person name="Pilcher K."/>
            <person name="Chen G."/>
            <person name="Saunders D."/>
            <person name="Sodergren E."/>
            <person name="Davis P."/>
            <person name="Kerhornou A."/>
            <person name="Nie X."/>
            <person name="Hall N."/>
            <person name="Anjard C."/>
            <person name="Hemphill L."/>
            <person name="Bason N."/>
            <person name="Farbrother P."/>
            <person name="Desany B."/>
            <person name="Just E."/>
            <person name="Morio T."/>
            <person name="Rost R."/>
            <person name="Churcher C."/>
            <person name="Cooper J."/>
            <person name="Haydock S."/>
            <person name="van Driessche N."/>
            <person name="Cronin A."/>
            <person name="Goodhead I."/>
            <person name="Muzny D."/>
            <person name="Mourier T."/>
            <person name="Pain A."/>
            <person name="Lu M."/>
            <person name="Harper D."/>
            <person name="Lindsay R."/>
            <person name="Hauser H."/>
            <person name="James K."/>
            <person name="Quiles M."/>
            <person name="Madan Babu M."/>
            <person name="Saito T."/>
            <person name="Buchrieser C."/>
            <person name="Wardroper A."/>
            <person name="Felder M."/>
            <person name="Thangavelu M."/>
            <person name="Johnson D."/>
            <person name="Knights A."/>
            <person name="Loulseged H."/>
            <person name="Mungall K."/>
            <person name="Oliver K."/>
            <person name="Price C."/>
            <person name="Quail M.A."/>
            <person name="Urushihara H."/>
            <person name="Hernandez J."/>
            <person name="Rabbinowitsch E."/>
            <person name="Steffen D."/>
            <person name="Sanders M."/>
            <person name="Ma J."/>
            <person name="Kohara Y."/>
            <person name="Sharp S."/>
            <person name="Simmonds M."/>
            <person name="Spiegler S."/>
            <person name="Tivey A."/>
            <person name="Sugano S."/>
            <person name="White B."/>
            <person name="Walker D."/>
            <person name="Woodward J."/>
            <person name="Winckler T."/>
            <person name="Tanaka Y."/>
            <person name="Shaulsky G."/>
            <person name="Schleicher M."/>
            <person name="Weinstock G."/>
            <person name="Rosenthal A."/>
            <person name="Cox E.C."/>
            <person name="Chisholm R.L."/>
            <person name="Gibbs R."/>
            <person name="Loomis W.F."/>
            <person name="Platzer M."/>
            <person name="Kay R.R."/>
            <person name="Williams J."/>
            <person name="Dear P.H."/>
            <person name="Noegel A.A."/>
            <person name="Barrell B."/>
            <person name="Kuspa A."/>
        </authorList>
    </citation>
    <scope>NUCLEOTIDE SEQUENCE [LARGE SCALE GENOMIC DNA]</scope>
    <source>
        <strain evidence="1 2">AX4</strain>
    </source>
</reference>
<dbReference type="KEGG" id="ddi:DDB_G0281577"/>
<dbReference type="HOGENOM" id="CLU_710647_0_0_1"/>
<dbReference type="dictyBase" id="DDB_G0281577"/>
<protein>
    <submittedName>
        <fullName evidence="1">Uncharacterized protein</fullName>
    </submittedName>
</protein>
<evidence type="ECO:0000313" key="2">
    <source>
        <dbReference type="Proteomes" id="UP000002195"/>
    </source>
</evidence>
<dbReference type="PaxDb" id="44689-DDB0204537"/>
<gene>
    <name evidence="1" type="ORF">DDB_G0281577</name>
</gene>
<dbReference type="AlphaFoldDB" id="Q54TT0"/>
<evidence type="ECO:0000313" key="1">
    <source>
        <dbReference type="EMBL" id="EAL66550.1"/>
    </source>
</evidence>
<accession>Q54TT0</accession>
<dbReference type="GeneID" id="8623120"/>
<proteinExistence type="predicted"/>
<dbReference type="EMBL" id="AAFI02000042">
    <property type="protein sequence ID" value="EAL66550.1"/>
    <property type="molecule type" value="Genomic_DNA"/>
</dbReference>
<dbReference type="VEuPathDB" id="AmoebaDB:DDB_G0281577"/>
<dbReference type="RefSeq" id="XP_640511.1">
    <property type="nucleotide sequence ID" value="XM_635419.1"/>
</dbReference>
<keyword evidence="2" id="KW-1185">Reference proteome</keyword>
<dbReference type="InParanoid" id="Q54TT0"/>